<dbReference type="AlphaFoldDB" id="A0AAN8SF18"/>
<comment type="caution">
    <text evidence="2">The sequence shown here is derived from an EMBL/GenBank/DDBJ whole genome shotgun (WGS) entry which is preliminary data.</text>
</comment>
<organism evidence="2 3">
    <name type="scientific">Polyplax serrata</name>
    <name type="common">Common mouse louse</name>
    <dbReference type="NCBI Taxonomy" id="468196"/>
    <lineage>
        <taxon>Eukaryota</taxon>
        <taxon>Metazoa</taxon>
        <taxon>Ecdysozoa</taxon>
        <taxon>Arthropoda</taxon>
        <taxon>Hexapoda</taxon>
        <taxon>Insecta</taxon>
        <taxon>Pterygota</taxon>
        <taxon>Neoptera</taxon>
        <taxon>Paraneoptera</taxon>
        <taxon>Psocodea</taxon>
        <taxon>Troctomorpha</taxon>
        <taxon>Phthiraptera</taxon>
        <taxon>Anoplura</taxon>
        <taxon>Polyplacidae</taxon>
        <taxon>Polyplax</taxon>
    </lineage>
</organism>
<proteinExistence type="predicted"/>
<reference evidence="2 3" key="1">
    <citation type="submission" date="2023-10" db="EMBL/GenBank/DDBJ databases">
        <title>Genomes of two closely related lineages of the louse Polyplax serrata with different host specificities.</title>
        <authorList>
            <person name="Martinu J."/>
            <person name="Tarabai H."/>
            <person name="Stefka J."/>
            <person name="Hypsa V."/>
        </authorList>
    </citation>
    <scope>NUCLEOTIDE SEQUENCE [LARGE SCALE GENOMIC DNA]</scope>
    <source>
        <strain evidence="2">HR10_N</strain>
    </source>
</reference>
<accession>A0AAN8SF18</accession>
<gene>
    <name evidence="2" type="ORF">RUM43_000115</name>
</gene>
<sequence>MSSEIPREAAANESGSKGSLILAQRKCTETSLKEEGSRKGKMKALPSQPLKLSRESSFSCLSRKETRNVVSNTQEDDFDDKTTTQAAHGIKNSEIVT</sequence>
<feature type="compositionally biased region" description="Basic and acidic residues" evidence="1">
    <location>
        <begin position="26"/>
        <end position="38"/>
    </location>
</feature>
<feature type="region of interest" description="Disordered" evidence="1">
    <location>
        <begin position="1"/>
        <end position="97"/>
    </location>
</feature>
<dbReference type="Proteomes" id="UP001372834">
    <property type="component" value="Unassembled WGS sequence"/>
</dbReference>
<protein>
    <submittedName>
        <fullName evidence="2">Uncharacterized protein</fullName>
    </submittedName>
</protein>
<evidence type="ECO:0000256" key="1">
    <source>
        <dbReference type="SAM" id="MobiDB-lite"/>
    </source>
</evidence>
<evidence type="ECO:0000313" key="2">
    <source>
        <dbReference type="EMBL" id="KAK6643852.1"/>
    </source>
</evidence>
<evidence type="ECO:0000313" key="3">
    <source>
        <dbReference type="Proteomes" id="UP001372834"/>
    </source>
</evidence>
<name>A0AAN8SF18_POLSC</name>
<dbReference type="EMBL" id="JAWJWE010000001">
    <property type="protein sequence ID" value="KAK6643852.1"/>
    <property type="molecule type" value="Genomic_DNA"/>
</dbReference>